<evidence type="ECO:0000256" key="1">
    <source>
        <dbReference type="SAM" id="MobiDB-lite"/>
    </source>
</evidence>
<sequence length="139" mass="14928">MRPIQLAAVLVAGGLVFSGCESNAKDEDSDVTYEITSLGQGAVRVRYLKETRPGDEPGKFRAAEGQQNTKPPFTVQVHLGDGWTHAWIEAKTEPVDRTIKLHCVLRHNGAVLTEGDGMGFVSCRAHSNGAPPPPPRPSA</sequence>
<feature type="compositionally biased region" description="Basic and acidic residues" evidence="1">
    <location>
        <begin position="52"/>
        <end position="62"/>
    </location>
</feature>
<reference evidence="2 3" key="1">
    <citation type="journal article" date="2011" name="Stand. Genomic Sci.">
        <title>High quality draft genome sequence of Segniliparus rugosus CDC 945(T)= (ATCC BAA-974(T)).</title>
        <authorList>
            <person name="Earl A.M."/>
            <person name="Desjardins C.A."/>
            <person name="Fitzgerald M.G."/>
            <person name="Arachchi H.M."/>
            <person name="Zeng Q."/>
            <person name="Mehta T."/>
            <person name="Griggs A."/>
            <person name="Birren B.W."/>
            <person name="Toney N.C."/>
            <person name="Carr J."/>
            <person name="Posey J."/>
            <person name="Butler W.R."/>
        </authorList>
    </citation>
    <scope>NUCLEOTIDE SEQUENCE [LARGE SCALE GENOMIC DNA]</scope>
    <source>
        <strain evidence="3">ATCC BAA-974 / DSM 45345 / CCUG 50838 / CIP 108380 / JCM 13579 / CDC 945</strain>
    </source>
</reference>
<dbReference type="OrthoDB" id="9858250at2"/>
<proteinExistence type="predicted"/>
<evidence type="ECO:0000313" key="2">
    <source>
        <dbReference type="EMBL" id="EFV13212.1"/>
    </source>
</evidence>
<dbReference type="HOGENOM" id="CLU_1884336_0_0_11"/>
<comment type="caution">
    <text evidence="2">The sequence shown here is derived from an EMBL/GenBank/DDBJ whole genome shotgun (WGS) entry which is preliminary data.</text>
</comment>
<keyword evidence="3" id="KW-1185">Reference proteome</keyword>
<organism evidence="2 3">
    <name type="scientific">Segniliparus rugosus (strain ATCC BAA-974 / DSM 45345 / CCUG 50838 / CIP 108380 / JCM 13579 / CDC 945)</name>
    <dbReference type="NCBI Taxonomy" id="679197"/>
    <lineage>
        <taxon>Bacteria</taxon>
        <taxon>Bacillati</taxon>
        <taxon>Actinomycetota</taxon>
        <taxon>Actinomycetes</taxon>
        <taxon>Mycobacteriales</taxon>
        <taxon>Segniliparaceae</taxon>
        <taxon>Segniliparus</taxon>
    </lineage>
</organism>
<dbReference type="STRING" id="679197.HMPREF9336_01941"/>
<evidence type="ECO:0008006" key="4">
    <source>
        <dbReference type="Google" id="ProtNLM"/>
    </source>
</evidence>
<evidence type="ECO:0000313" key="3">
    <source>
        <dbReference type="Proteomes" id="UP000004816"/>
    </source>
</evidence>
<dbReference type="PROSITE" id="PS51257">
    <property type="entry name" value="PROKAR_LIPOPROTEIN"/>
    <property type="match status" value="1"/>
</dbReference>
<protein>
    <recommendedName>
        <fullName evidence="4">Lipoprotein</fullName>
    </recommendedName>
</protein>
<dbReference type="AlphaFoldDB" id="E5XR19"/>
<gene>
    <name evidence="2" type="ORF">HMPREF9336_01941</name>
</gene>
<dbReference type="EMBL" id="ACZI02000002">
    <property type="protein sequence ID" value="EFV13212.1"/>
    <property type="molecule type" value="Genomic_DNA"/>
</dbReference>
<dbReference type="RefSeq" id="WP_007469847.1">
    <property type="nucleotide sequence ID" value="NZ_KI391953.1"/>
</dbReference>
<name>E5XR19_SEGRC</name>
<accession>E5XR19</accession>
<dbReference type="Proteomes" id="UP000004816">
    <property type="component" value="Unassembled WGS sequence"/>
</dbReference>
<feature type="region of interest" description="Disordered" evidence="1">
    <location>
        <begin position="52"/>
        <end position="71"/>
    </location>
</feature>